<evidence type="ECO:0000313" key="6">
    <source>
        <dbReference type="EMBL" id="PIN15861.1"/>
    </source>
</evidence>
<reference evidence="7" key="1">
    <citation type="journal article" date="2018" name="Gigascience">
        <title>Genome assembly of the Pink Ipe (Handroanthus impetiginosus, Bignoniaceae), a highly valued, ecologically keystone Neotropical timber forest tree.</title>
        <authorList>
            <person name="Silva-Junior O.B."/>
            <person name="Grattapaglia D."/>
            <person name="Novaes E."/>
            <person name="Collevatti R.G."/>
        </authorList>
    </citation>
    <scope>NUCLEOTIDE SEQUENCE [LARGE SCALE GENOMIC DNA]</scope>
    <source>
        <strain evidence="7">cv. UFG-1</strain>
    </source>
</reference>
<evidence type="ECO:0000256" key="2">
    <source>
        <dbReference type="ARBA" id="ARBA00022771"/>
    </source>
</evidence>
<evidence type="ECO:0000256" key="1">
    <source>
        <dbReference type="ARBA" id="ARBA00022723"/>
    </source>
</evidence>
<dbReference type="InterPro" id="IPR006564">
    <property type="entry name" value="Znf_PMZ"/>
</dbReference>
<sequence>MNLKLQTNTMSNLYLQNRPCENIKVQSISPIIDEQESRLAVDQVVKNVEDAYFMYCEHAHAKELGEKKEGEWRVTRFVMEHNYEIVEADQTYLLRSSRNLLNAQKSTLEAMANAKISATSAVFHMEEEAHGLENIRFNRRDAYDYLKSLKKSKGKNLVLKKASNRIISLYDFVLNYEKFQKTCCANEKIEDTRYRHREPPVIMKSHPLLIHVADMYTLNLYKLFEIELVELLSIEFVEDPSFVGSFFILFKMKSVNQYSKIRNVWLDKQKNEAKCSCHKFQSMGILCKHALKFIKHIKVHSIPKQYIKKQRTKSEVEVEVKMKPVVLLKWYLFNHSIRSFYNIIVQCKHHEEARNMLTKILHDAQEKTTALLENLSLNDLHSCDNLVVDEKNCQLNEMLIHDSLFVKSRGITNARIPRHWDEQSKKRKEKQRSKS</sequence>
<dbReference type="Pfam" id="PF04434">
    <property type="entry name" value="SWIM"/>
    <property type="match status" value="1"/>
</dbReference>
<dbReference type="PANTHER" id="PTHR47718:SF17">
    <property type="entry name" value="PROTEIN FAR1-RELATED SEQUENCE 5-LIKE"/>
    <property type="match status" value="1"/>
</dbReference>
<accession>A0A2G9HEB4</accession>
<dbReference type="PANTHER" id="PTHR47718">
    <property type="entry name" value="OS01G0519700 PROTEIN"/>
    <property type="match status" value="1"/>
</dbReference>
<keyword evidence="3" id="KW-0862">Zinc</keyword>
<proteinExistence type="predicted"/>
<dbReference type="OrthoDB" id="751756at2759"/>
<keyword evidence="7" id="KW-1185">Reference proteome</keyword>
<keyword evidence="2 4" id="KW-0863">Zinc-finger</keyword>
<dbReference type="Proteomes" id="UP000231279">
    <property type="component" value="Unassembled WGS sequence"/>
</dbReference>
<protein>
    <recommendedName>
        <fullName evidence="5">SWIM-type domain-containing protein</fullName>
    </recommendedName>
</protein>
<dbReference type="GO" id="GO:0008270">
    <property type="term" value="F:zinc ion binding"/>
    <property type="evidence" value="ECO:0007669"/>
    <property type="project" value="UniProtKB-KW"/>
</dbReference>
<dbReference type="AlphaFoldDB" id="A0A2G9HEB4"/>
<comment type="caution">
    <text evidence="6">The sequence shown here is derived from an EMBL/GenBank/DDBJ whole genome shotgun (WGS) entry which is preliminary data.</text>
</comment>
<dbReference type="InterPro" id="IPR007527">
    <property type="entry name" value="Znf_SWIM"/>
</dbReference>
<dbReference type="EMBL" id="NKXS01002005">
    <property type="protein sequence ID" value="PIN15861.1"/>
    <property type="molecule type" value="Genomic_DNA"/>
</dbReference>
<organism evidence="6 7">
    <name type="scientific">Handroanthus impetiginosus</name>
    <dbReference type="NCBI Taxonomy" id="429701"/>
    <lineage>
        <taxon>Eukaryota</taxon>
        <taxon>Viridiplantae</taxon>
        <taxon>Streptophyta</taxon>
        <taxon>Embryophyta</taxon>
        <taxon>Tracheophyta</taxon>
        <taxon>Spermatophyta</taxon>
        <taxon>Magnoliopsida</taxon>
        <taxon>eudicotyledons</taxon>
        <taxon>Gunneridae</taxon>
        <taxon>Pentapetalae</taxon>
        <taxon>asterids</taxon>
        <taxon>lamiids</taxon>
        <taxon>Lamiales</taxon>
        <taxon>Bignoniaceae</taxon>
        <taxon>Crescentiina</taxon>
        <taxon>Tabebuia alliance</taxon>
        <taxon>Handroanthus</taxon>
    </lineage>
</organism>
<gene>
    <name evidence="6" type="ORF">CDL12_11492</name>
</gene>
<evidence type="ECO:0000256" key="4">
    <source>
        <dbReference type="PROSITE-ProRule" id="PRU00325"/>
    </source>
</evidence>
<dbReference type="SMART" id="SM00575">
    <property type="entry name" value="ZnF_PMZ"/>
    <property type="match status" value="1"/>
</dbReference>
<dbReference type="PROSITE" id="PS50966">
    <property type="entry name" value="ZF_SWIM"/>
    <property type="match status" value="1"/>
</dbReference>
<evidence type="ECO:0000259" key="5">
    <source>
        <dbReference type="PROSITE" id="PS50966"/>
    </source>
</evidence>
<name>A0A2G9HEB4_9LAMI</name>
<keyword evidence="1" id="KW-0479">Metal-binding</keyword>
<feature type="domain" description="SWIM-type" evidence="5">
    <location>
        <begin position="262"/>
        <end position="298"/>
    </location>
</feature>
<dbReference type="STRING" id="429701.A0A2G9HEB4"/>
<evidence type="ECO:0000313" key="7">
    <source>
        <dbReference type="Proteomes" id="UP000231279"/>
    </source>
</evidence>
<evidence type="ECO:0000256" key="3">
    <source>
        <dbReference type="ARBA" id="ARBA00022833"/>
    </source>
</evidence>